<keyword evidence="1" id="KW-1133">Transmembrane helix</keyword>
<evidence type="ECO:0000313" key="2">
    <source>
        <dbReference type="EMBL" id="TWU46313.1"/>
    </source>
</evidence>
<evidence type="ECO:0000256" key="1">
    <source>
        <dbReference type="SAM" id="Phobius"/>
    </source>
</evidence>
<comment type="caution">
    <text evidence="2">The sequence shown here is derived from an EMBL/GenBank/DDBJ whole genome shotgun (WGS) entry which is preliminary data.</text>
</comment>
<dbReference type="Proteomes" id="UP000318288">
    <property type="component" value="Unassembled WGS sequence"/>
</dbReference>
<name>A0A5C6E9F7_9BACT</name>
<feature type="transmembrane region" description="Helical" evidence="1">
    <location>
        <begin position="123"/>
        <end position="142"/>
    </location>
</feature>
<dbReference type="AlphaFoldDB" id="A0A5C6E9F7"/>
<organism evidence="2 3">
    <name type="scientific">Rubripirellula tenax</name>
    <dbReference type="NCBI Taxonomy" id="2528015"/>
    <lineage>
        <taxon>Bacteria</taxon>
        <taxon>Pseudomonadati</taxon>
        <taxon>Planctomycetota</taxon>
        <taxon>Planctomycetia</taxon>
        <taxon>Pirellulales</taxon>
        <taxon>Pirellulaceae</taxon>
        <taxon>Rubripirellula</taxon>
    </lineage>
</organism>
<gene>
    <name evidence="2" type="ORF">Poly51_57090</name>
</gene>
<accession>A0A5C6E9F7</accession>
<dbReference type="RefSeq" id="WP_146462102.1">
    <property type="nucleotide sequence ID" value="NZ_SJPW01000008.1"/>
</dbReference>
<dbReference type="OrthoDB" id="290077at2"/>
<protein>
    <submittedName>
        <fullName evidence="2">Uncharacterized protein</fullName>
    </submittedName>
</protein>
<keyword evidence="1" id="KW-0812">Transmembrane</keyword>
<keyword evidence="1" id="KW-0472">Membrane</keyword>
<evidence type="ECO:0000313" key="3">
    <source>
        <dbReference type="Proteomes" id="UP000318288"/>
    </source>
</evidence>
<proteinExistence type="predicted"/>
<sequence>MNHAPEATKETDTGFFRCPVSSEQGQAIVRVGRRNFPAQVQETSIDGFTILVSAKHASKLKVGRPWVLQHDGTRVEVHPQWMFNSPDGTVQLGLRRLRDLTRPTPTKKSLLSSIGGRRYEDPTYSAVAFGGFVLFLFSLMSLPGLGDRLGTSDRIQGTFKWIVSEVSVTLNQFF</sequence>
<dbReference type="EMBL" id="SJPW01000008">
    <property type="protein sequence ID" value="TWU46313.1"/>
    <property type="molecule type" value="Genomic_DNA"/>
</dbReference>
<keyword evidence="3" id="KW-1185">Reference proteome</keyword>
<reference evidence="2 3" key="1">
    <citation type="submission" date="2019-02" db="EMBL/GenBank/DDBJ databases">
        <title>Deep-cultivation of Planctomycetes and their phenomic and genomic characterization uncovers novel biology.</title>
        <authorList>
            <person name="Wiegand S."/>
            <person name="Jogler M."/>
            <person name="Boedeker C."/>
            <person name="Pinto D."/>
            <person name="Vollmers J."/>
            <person name="Rivas-Marin E."/>
            <person name="Kohn T."/>
            <person name="Peeters S.H."/>
            <person name="Heuer A."/>
            <person name="Rast P."/>
            <person name="Oberbeckmann S."/>
            <person name="Bunk B."/>
            <person name="Jeske O."/>
            <person name="Meyerdierks A."/>
            <person name="Storesund J.E."/>
            <person name="Kallscheuer N."/>
            <person name="Luecker S."/>
            <person name="Lage O.M."/>
            <person name="Pohl T."/>
            <person name="Merkel B.J."/>
            <person name="Hornburger P."/>
            <person name="Mueller R.-W."/>
            <person name="Bruemmer F."/>
            <person name="Labrenz M."/>
            <person name="Spormann A.M."/>
            <person name="Op Den Camp H."/>
            <person name="Overmann J."/>
            <person name="Amann R."/>
            <person name="Jetten M.S.M."/>
            <person name="Mascher T."/>
            <person name="Medema M.H."/>
            <person name="Devos D.P."/>
            <person name="Kaster A.-K."/>
            <person name="Ovreas L."/>
            <person name="Rohde M."/>
            <person name="Galperin M.Y."/>
            <person name="Jogler C."/>
        </authorList>
    </citation>
    <scope>NUCLEOTIDE SEQUENCE [LARGE SCALE GENOMIC DNA]</scope>
    <source>
        <strain evidence="2 3">Poly51</strain>
    </source>
</reference>